<proteinExistence type="predicted"/>
<dbReference type="EMBL" id="JBHTMK010000016">
    <property type="protein sequence ID" value="MFD1366207.1"/>
    <property type="molecule type" value="Genomic_DNA"/>
</dbReference>
<dbReference type="Proteomes" id="UP001597183">
    <property type="component" value="Unassembled WGS sequence"/>
</dbReference>
<accession>A0ABW4A7S3</accession>
<organism evidence="1 2">
    <name type="scientific">Actinoplanes sichuanensis</name>
    <dbReference type="NCBI Taxonomy" id="512349"/>
    <lineage>
        <taxon>Bacteria</taxon>
        <taxon>Bacillati</taxon>
        <taxon>Actinomycetota</taxon>
        <taxon>Actinomycetes</taxon>
        <taxon>Micromonosporales</taxon>
        <taxon>Micromonosporaceae</taxon>
        <taxon>Actinoplanes</taxon>
    </lineage>
</organism>
<keyword evidence="2" id="KW-1185">Reference proteome</keyword>
<evidence type="ECO:0000313" key="2">
    <source>
        <dbReference type="Proteomes" id="UP001597183"/>
    </source>
</evidence>
<evidence type="ECO:0000313" key="1">
    <source>
        <dbReference type="EMBL" id="MFD1366207.1"/>
    </source>
</evidence>
<name>A0ABW4A7S3_9ACTN</name>
<dbReference type="RefSeq" id="WP_317786511.1">
    <property type="nucleotide sequence ID" value="NZ_AP028461.1"/>
</dbReference>
<sequence length="190" mass="19931">MGYKLWTTNELLTSADLNAYLMKQTIIVCTSSTRPASPTEGMVIYETDTDALMIYNGSWLPLLDSMTQSYAPVFSASTSGGAVGNGTLTGRYGRVGGWTQFQINFTIGSTTTGGTGRWQFTLPTGPTLEGVAAAVCEDTSASQRFGGSAWFTGSGIFSVAVGAGGNIGVASGTPFTWATGDKLMICGRYY</sequence>
<protein>
    <submittedName>
        <fullName evidence="1">Uncharacterized protein</fullName>
    </submittedName>
</protein>
<gene>
    <name evidence="1" type="ORF">ACFQ5G_12705</name>
</gene>
<reference evidence="2" key="1">
    <citation type="journal article" date="2019" name="Int. J. Syst. Evol. Microbiol.">
        <title>The Global Catalogue of Microorganisms (GCM) 10K type strain sequencing project: providing services to taxonomists for standard genome sequencing and annotation.</title>
        <authorList>
            <consortium name="The Broad Institute Genomics Platform"/>
            <consortium name="The Broad Institute Genome Sequencing Center for Infectious Disease"/>
            <person name="Wu L."/>
            <person name="Ma J."/>
        </authorList>
    </citation>
    <scope>NUCLEOTIDE SEQUENCE [LARGE SCALE GENOMIC DNA]</scope>
    <source>
        <strain evidence="2">CCM 7526</strain>
    </source>
</reference>
<comment type="caution">
    <text evidence="1">The sequence shown here is derived from an EMBL/GenBank/DDBJ whole genome shotgun (WGS) entry which is preliminary data.</text>
</comment>